<organism evidence="2 3">
    <name type="scientific">miscellaneous Crenarchaeota group-1 archaeon SG8-32-1</name>
    <dbReference type="NCBI Taxonomy" id="1685124"/>
    <lineage>
        <taxon>Archaea</taxon>
        <taxon>Candidatus Bathyarchaeota</taxon>
        <taxon>MCG-1</taxon>
    </lineage>
</organism>
<feature type="transmembrane region" description="Helical" evidence="1">
    <location>
        <begin position="76"/>
        <end position="101"/>
    </location>
</feature>
<proteinExistence type="predicted"/>
<name>A0A0M0C2F8_9ARCH</name>
<protein>
    <recommendedName>
        <fullName evidence="4">Heliorhodopsin HeR</fullName>
    </recommendedName>
</protein>
<evidence type="ECO:0008006" key="4">
    <source>
        <dbReference type="Google" id="ProtNLM"/>
    </source>
</evidence>
<comment type="caution">
    <text evidence="2">The sequence shown here is derived from an EMBL/GenBank/DDBJ whole genome shotgun (WGS) entry which is preliminary data.</text>
</comment>
<dbReference type="NCBIfam" id="NF038020">
    <property type="entry name" value="HeR"/>
    <property type="match status" value="1"/>
</dbReference>
<dbReference type="AlphaFoldDB" id="A0A0M0C2F8"/>
<feature type="transmembrane region" description="Helical" evidence="1">
    <location>
        <begin position="211"/>
        <end position="229"/>
    </location>
</feature>
<keyword evidence="1" id="KW-0812">Transmembrane</keyword>
<evidence type="ECO:0000313" key="3">
    <source>
        <dbReference type="Proteomes" id="UP000037237"/>
    </source>
</evidence>
<keyword evidence="1" id="KW-0472">Membrane</keyword>
<evidence type="ECO:0000313" key="2">
    <source>
        <dbReference type="EMBL" id="KON34551.1"/>
    </source>
</evidence>
<dbReference type="Pfam" id="PF18761">
    <property type="entry name" value="Heliorhodopsin"/>
    <property type="match status" value="1"/>
</dbReference>
<feature type="transmembrane region" description="Helical" evidence="1">
    <location>
        <begin position="146"/>
        <end position="165"/>
    </location>
</feature>
<dbReference type="InterPro" id="IPR041113">
    <property type="entry name" value="Heliorhodopsin"/>
</dbReference>
<dbReference type="EMBL" id="LFWU01000007">
    <property type="protein sequence ID" value="KON34551.1"/>
    <property type="molecule type" value="Genomic_DNA"/>
</dbReference>
<feature type="transmembrane region" description="Helical" evidence="1">
    <location>
        <begin position="23"/>
        <end position="42"/>
    </location>
</feature>
<reference evidence="2 3" key="1">
    <citation type="submission" date="2015-06" db="EMBL/GenBank/DDBJ databases">
        <title>New insights into the roles of widespread benthic archaea in carbon and nitrogen cycling.</title>
        <authorList>
            <person name="Lazar C.S."/>
            <person name="Baker B.J."/>
            <person name="Seitz K.W."/>
            <person name="Hyde A.S."/>
            <person name="Dick G.J."/>
            <person name="Hinrichs K.-U."/>
            <person name="Teske A.P."/>
        </authorList>
    </citation>
    <scope>NUCLEOTIDE SEQUENCE [LARGE SCALE GENOMIC DNA]</scope>
    <source>
        <strain evidence="2">SG8-32-1</strain>
    </source>
</reference>
<accession>A0A0M0C2F8</accession>
<keyword evidence="1" id="KW-1133">Transmembrane helix</keyword>
<gene>
    <name evidence="2" type="ORF">AC477_00420</name>
</gene>
<feature type="transmembrane region" description="Helical" evidence="1">
    <location>
        <begin position="250"/>
        <end position="272"/>
    </location>
</feature>
<dbReference type="Gene3D" id="1.20.1070.10">
    <property type="entry name" value="Rhodopsin 7-helix transmembrane proteins"/>
    <property type="match status" value="1"/>
</dbReference>
<feature type="transmembrane region" description="Helical" evidence="1">
    <location>
        <begin position="177"/>
        <end position="199"/>
    </location>
</feature>
<dbReference type="Proteomes" id="UP000037237">
    <property type="component" value="Unassembled WGS sequence"/>
</dbReference>
<feature type="transmembrane region" description="Helical" evidence="1">
    <location>
        <begin position="122"/>
        <end position="140"/>
    </location>
</feature>
<dbReference type="PATRIC" id="fig|1685124.3.peg.1370"/>
<evidence type="ECO:0000256" key="1">
    <source>
        <dbReference type="SAM" id="Phobius"/>
    </source>
</evidence>
<sequence>MNSKERQEIIAKSPISFSYLKRFNAAAGILHLIQGLLMLGLGTQLEWERSIYTFYTKFTIIQGPPFQLEVTPDPQILFTIGYLGIIVASFPLLSSAAHFIIAFIKNDKYNENLKKGMNPYRWYEYAFSSSIMITLIALFLGVWDFWSLAMIFVLNAMMIMFGYLMELINQKTEKTSWSAFILGTISGFTPWVVLYAYFIGSLLSINADVPTFVYMILFIYFIVFNIFALNMVLQYKGVGRWKDYLYGERIYIILSFIAKTILSWLVFVGIFAPF</sequence>